<dbReference type="GO" id="GO:0000380">
    <property type="term" value="P:alternative mRNA splicing, via spliceosome"/>
    <property type="evidence" value="ECO:0007669"/>
    <property type="project" value="TreeGrafter"/>
</dbReference>
<feature type="domain" description="RRM" evidence="11">
    <location>
        <begin position="89"/>
        <end position="173"/>
    </location>
</feature>
<keyword evidence="2" id="KW-0507">mRNA processing</keyword>
<dbReference type="InterPro" id="IPR034653">
    <property type="entry name" value="SPF45_RRM"/>
</dbReference>
<dbReference type="InterPro" id="IPR040052">
    <property type="entry name" value="RBM17"/>
</dbReference>
<dbReference type="PROSITE" id="PS50102">
    <property type="entry name" value="RRM"/>
    <property type="match status" value="1"/>
</dbReference>
<evidence type="ECO:0000256" key="1">
    <source>
        <dbReference type="ARBA" id="ARBA00004123"/>
    </source>
</evidence>
<comment type="subcellular location">
    <subcellularLocation>
        <location evidence="1">Nucleus</location>
    </subcellularLocation>
</comment>
<proteinExistence type="predicted"/>
<dbReference type="GO" id="GO:0071011">
    <property type="term" value="C:precatalytic spliceosome"/>
    <property type="evidence" value="ECO:0007669"/>
    <property type="project" value="TreeGrafter"/>
</dbReference>
<name>A0A095A209_SCHHA</name>
<accession>A0A095A209</accession>
<dbReference type="Gene3D" id="3.30.70.330">
    <property type="match status" value="1"/>
</dbReference>
<dbReference type="PANTHER" id="PTHR13288:SF8">
    <property type="entry name" value="SPLICING FACTOR 45"/>
    <property type="match status" value="1"/>
</dbReference>
<evidence type="ECO:0000256" key="7">
    <source>
        <dbReference type="ARBA" id="ARBA00074919"/>
    </source>
</evidence>
<dbReference type="FunFam" id="3.30.70.330:FF:000079">
    <property type="entry name" value="Putative splicing factor 45"/>
    <property type="match status" value="1"/>
</dbReference>
<dbReference type="InterPro" id="IPR003954">
    <property type="entry name" value="RRM_euk-type"/>
</dbReference>
<keyword evidence="3 10" id="KW-0694">RNA-binding</keyword>
<dbReference type="GO" id="GO:0045292">
    <property type="term" value="P:mRNA cis splicing, via spliceosome"/>
    <property type="evidence" value="ECO:0007669"/>
    <property type="project" value="InterPro"/>
</dbReference>
<dbReference type="STRING" id="6185.A0A095A209"/>
<sequence>MFPLYFTILFHPLMFRRFNQLTGRLERCVSGSSGGKSKRSLKYSNTAMTNGLLFGEPNLPLGVMDEYNPMIPNEYEELARIKRERRRAEVILLRNMCGPGEVDDDLEPETAEECAKYGKVVMCMIYELPEAPDDEVVRIFVEFESEEAATKAVLDLNGRFFAGRVVKAGFYDAEKFRNLELADAPLST</sequence>
<evidence type="ECO:0000256" key="8">
    <source>
        <dbReference type="ARBA" id="ARBA00075691"/>
    </source>
</evidence>
<protein>
    <recommendedName>
        <fullName evidence="7">Splicing factor 45</fullName>
    </recommendedName>
    <alternativeName>
        <fullName evidence="9">45 kDa-splicing factor</fullName>
    </alternativeName>
    <alternativeName>
        <fullName evidence="8">RNA-binding motif protein 17</fullName>
    </alternativeName>
</protein>
<dbReference type="CDD" id="cd12647">
    <property type="entry name" value="RRM_UHM_SPF45"/>
    <property type="match status" value="1"/>
</dbReference>
<dbReference type="InterPro" id="IPR012677">
    <property type="entry name" value="Nucleotide-bd_a/b_plait_sf"/>
</dbReference>
<comment type="subunit">
    <text evidence="6">Binds SXL. Associates with the spliceosome. Interacts with SF3B1, SF1 and U2AF2.</text>
</comment>
<keyword evidence="5" id="KW-0539">Nucleus</keyword>
<evidence type="ECO:0000259" key="11">
    <source>
        <dbReference type="PROSITE" id="PS50102"/>
    </source>
</evidence>
<dbReference type="EMBL" id="KL251799">
    <property type="protein sequence ID" value="KGB41280.1"/>
    <property type="molecule type" value="Genomic_DNA"/>
</dbReference>
<dbReference type="AlphaFoldDB" id="A0A095A209"/>
<organism evidence="12">
    <name type="scientific">Schistosoma haematobium</name>
    <name type="common">Blood fluke</name>
    <dbReference type="NCBI Taxonomy" id="6185"/>
    <lineage>
        <taxon>Eukaryota</taxon>
        <taxon>Metazoa</taxon>
        <taxon>Spiralia</taxon>
        <taxon>Lophotrochozoa</taxon>
        <taxon>Platyhelminthes</taxon>
        <taxon>Trematoda</taxon>
        <taxon>Digenea</taxon>
        <taxon>Strigeidida</taxon>
        <taxon>Schistosomatoidea</taxon>
        <taxon>Schistosomatidae</taxon>
        <taxon>Schistosoma</taxon>
    </lineage>
</organism>
<reference evidence="12" key="1">
    <citation type="journal article" date="2012" name="Nat. Genet.">
        <title>Whole-genome sequence of Schistosoma haematobium.</title>
        <authorList>
            <person name="Young N.D."/>
            <person name="Jex A.R."/>
            <person name="Li B."/>
            <person name="Liu S."/>
            <person name="Yang L."/>
            <person name="Xiong Z."/>
            <person name="Li Y."/>
            <person name="Cantacessi C."/>
            <person name="Hall R.S."/>
            <person name="Xu X."/>
            <person name="Chen F."/>
            <person name="Wu X."/>
            <person name="Zerlotini A."/>
            <person name="Oliveira G."/>
            <person name="Hofmann A."/>
            <person name="Zhang G."/>
            <person name="Fang X."/>
            <person name="Kang Y."/>
            <person name="Campbell B.E."/>
            <person name="Loukas A."/>
            <person name="Ranganathan S."/>
            <person name="Rollinson D."/>
            <person name="Rinaldi G."/>
            <person name="Brindley P.J."/>
            <person name="Yang H."/>
            <person name="Wang J."/>
            <person name="Wang J."/>
            <person name="Gasser R.B."/>
        </authorList>
    </citation>
    <scope>NUCLEOTIDE SEQUENCE [LARGE SCALE GENOMIC DNA]</scope>
</reference>
<evidence type="ECO:0000256" key="4">
    <source>
        <dbReference type="ARBA" id="ARBA00023187"/>
    </source>
</evidence>
<evidence type="ECO:0000256" key="6">
    <source>
        <dbReference type="ARBA" id="ARBA00065586"/>
    </source>
</evidence>
<dbReference type="InterPro" id="IPR035979">
    <property type="entry name" value="RBD_domain_sf"/>
</dbReference>
<dbReference type="InterPro" id="IPR000504">
    <property type="entry name" value="RRM_dom"/>
</dbReference>
<evidence type="ECO:0000256" key="2">
    <source>
        <dbReference type="ARBA" id="ARBA00022664"/>
    </source>
</evidence>
<evidence type="ECO:0000313" key="12">
    <source>
        <dbReference type="EMBL" id="KGB41280.1"/>
    </source>
</evidence>
<dbReference type="SUPFAM" id="SSF54928">
    <property type="entry name" value="RNA-binding domain, RBD"/>
    <property type="match status" value="1"/>
</dbReference>
<dbReference type="PANTHER" id="PTHR13288">
    <property type="entry name" value="SPLICING FACTOR 45 SPF45"/>
    <property type="match status" value="1"/>
</dbReference>
<dbReference type="GO" id="GO:0003723">
    <property type="term" value="F:RNA binding"/>
    <property type="evidence" value="ECO:0007669"/>
    <property type="project" value="UniProtKB-UniRule"/>
</dbReference>
<dbReference type="Pfam" id="PF00076">
    <property type="entry name" value="RRM_1"/>
    <property type="match status" value="1"/>
</dbReference>
<keyword evidence="4" id="KW-0508">mRNA splicing</keyword>
<evidence type="ECO:0000256" key="3">
    <source>
        <dbReference type="ARBA" id="ARBA00022884"/>
    </source>
</evidence>
<evidence type="ECO:0000256" key="5">
    <source>
        <dbReference type="ARBA" id="ARBA00023242"/>
    </source>
</evidence>
<evidence type="ECO:0000256" key="9">
    <source>
        <dbReference type="ARBA" id="ARBA00079492"/>
    </source>
</evidence>
<evidence type="ECO:0000256" key="10">
    <source>
        <dbReference type="PROSITE-ProRule" id="PRU00176"/>
    </source>
</evidence>
<gene>
    <name evidence="12" type="ORF">MS3_09785</name>
</gene>
<dbReference type="SMART" id="SM00361">
    <property type="entry name" value="RRM_1"/>
    <property type="match status" value="1"/>
</dbReference>